<keyword evidence="5" id="KW-0597">Phosphoprotein</keyword>
<accession>U1YG01</accession>
<dbReference type="Pfam" id="PF00672">
    <property type="entry name" value="HAMP"/>
    <property type="match status" value="1"/>
</dbReference>
<evidence type="ECO:0000313" key="17">
    <source>
        <dbReference type="EMBL" id="ERI09711.1"/>
    </source>
</evidence>
<dbReference type="SUPFAM" id="SSF158472">
    <property type="entry name" value="HAMP domain-like"/>
    <property type="match status" value="1"/>
</dbReference>
<organism evidence="17 18">
    <name type="scientific">Aneurinibacillus aneurinilyticus ATCC 12856</name>
    <dbReference type="NCBI Taxonomy" id="649747"/>
    <lineage>
        <taxon>Bacteria</taxon>
        <taxon>Bacillati</taxon>
        <taxon>Bacillota</taxon>
        <taxon>Bacilli</taxon>
        <taxon>Bacillales</taxon>
        <taxon>Paenibacillaceae</taxon>
        <taxon>Aneurinibacillus group</taxon>
        <taxon>Aneurinibacillus</taxon>
    </lineage>
</organism>
<dbReference type="EC" id="2.7.13.3" evidence="3"/>
<dbReference type="HOGENOM" id="CLU_000445_89_6_9"/>
<evidence type="ECO:0000256" key="11">
    <source>
        <dbReference type="ARBA" id="ARBA00022989"/>
    </source>
</evidence>
<dbReference type="InterPro" id="IPR005467">
    <property type="entry name" value="His_kinase_dom"/>
</dbReference>
<dbReference type="InterPro" id="IPR003594">
    <property type="entry name" value="HATPase_dom"/>
</dbReference>
<feature type="transmembrane region" description="Helical" evidence="14">
    <location>
        <begin position="26"/>
        <end position="52"/>
    </location>
</feature>
<dbReference type="InterPro" id="IPR036890">
    <property type="entry name" value="HATPase_C_sf"/>
</dbReference>
<dbReference type="InterPro" id="IPR003661">
    <property type="entry name" value="HisK_dim/P_dom"/>
</dbReference>
<dbReference type="PANTHER" id="PTHR45528:SF8">
    <property type="entry name" value="HISTIDINE KINASE"/>
    <property type="match status" value="1"/>
</dbReference>
<evidence type="ECO:0000256" key="8">
    <source>
        <dbReference type="ARBA" id="ARBA00022741"/>
    </source>
</evidence>
<dbReference type="Proteomes" id="UP000016511">
    <property type="component" value="Unassembled WGS sequence"/>
</dbReference>
<evidence type="ECO:0000259" key="16">
    <source>
        <dbReference type="PROSITE" id="PS50885"/>
    </source>
</evidence>
<keyword evidence="18" id="KW-1185">Reference proteome</keyword>
<dbReference type="GO" id="GO:0005524">
    <property type="term" value="F:ATP binding"/>
    <property type="evidence" value="ECO:0007669"/>
    <property type="project" value="UniProtKB-KW"/>
</dbReference>
<keyword evidence="10" id="KW-0067">ATP-binding</keyword>
<feature type="transmembrane region" description="Helical" evidence="14">
    <location>
        <begin position="177"/>
        <end position="201"/>
    </location>
</feature>
<dbReference type="Pfam" id="PF02518">
    <property type="entry name" value="HATPase_c"/>
    <property type="match status" value="1"/>
</dbReference>
<comment type="catalytic activity">
    <reaction evidence="1">
        <text>ATP + protein L-histidine = ADP + protein N-phospho-L-histidine.</text>
        <dbReference type="EC" id="2.7.13.3"/>
    </reaction>
</comment>
<feature type="domain" description="HAMP" evidence="16">
    <location>
        <begin position="207"/>
        <end position="260"/>
    </location>
</feature>
<feature type="domain" description="Histidine kinase" evidence="15">
    <location>
        <begin position="275"/>
        <end position="496"/>
    </location>
</feature>
<evidence type="ECO:0000256" key="9">
    <source>
        <dbReference type="ARBA" id="ARBA00022777"/>
    </source>
</evidence>
<name>U1YG01_ANEAE</name>
<comment type="caution">
    <text evidence="17">The sequence shown here is derived from an EMBL/GenBank/DDBJ whole genome shotgun (WGS) entry which is preliminary data.</text>
</comment>
<proteinExistence type="predicted"/>
<evidence type="ECO:0000256" key="4">
    <source>
        <dbReference type="ARBA" id="ARBA00022475"/>
    </source>
</evidence>
<dbReference type="CDD" id="cd06225">
    <property type="entry name" value="HAMP"/>
    <property type="match status" value="1"/>
</dbReference>
<dbReference type="InterPro" id="IPR050398">
    <property type="entry name" value="HssS/ArlS-like"/>
</dbReference>
<dbReference type="EMBL" id="AWSJ01000140">
    <property type="protein sequence ID" value="ERI09711.1"/>
    <property type="molecule type" value="Genomic_DNA"/>
</dbReference>
<dbReference type="CDD" id="cd00075">
    <property type="entry name" value="HATPase"/>
    <property type="match status" value="1"/>
</dbReference>
<dbReference type="InterPro" id="IPR036097">
    <property type="entry name" value="HisK_dim/P_sf"/>
</dbReference>
<dbReference type="InterPro" id="IPR003660">
    <property type="entry name" value="HAMP_dom"/>
</dbReference>
<keyword evidence="9 17" id="KW-0418">Kinase</keyword>
<keyword evidence="13 14" id="KW-0472">Membrane</keyword>
<dbReference type="eggNOG" id="COG5002">
    <property type="taxonomic scope" value="Bacteria"/>
</dbReference>
<keyword evidence="8" id="KW-0547">Nucleotide-binding</keyword>
<dbReference type="InterPro" id="IPR004358">
    <property type="entry name" value="Sig_transdc_His_kin-like_C"/>
</dbReference>
<dbReference type="PANTHER" id="PTHR45528">
    <property type="entry name" value="SENSOR HISTIDINE KINASE CPXA"/>
    <property type="match status" value="1"/>
</dbReference>
<evidence type="ECO:0000256" key="5">
    <source>
        <dbReference type="ARBA" id="ARBA00022553"/>
    </source>
</evidence>
<evidence type="ECO:0000256" key="1">
    <source>
        <dbReference type="ARBA" id="ARBA00000085"/>
    </source>
</evidence>
<dbReference type="PROSITE" id="PS50885">
    <property type="entry name" value="HAMP"/>
    <property type="match status" value="1"/>
</dbReference>
<dbReference type="AlphaFoldDB" id="U1YG01"/>
<comment type="subcellular location">
    <subcellularLocation>
        <location evidence="2">Cell membrane</location>
        <topology evidence="2">Multi-pass membrane protein</topology>
    </subcellularLocation>
</comment>
<dbReference type="GO" id="GO:0005886">
    <property type="term" value="C:plasma membrane"/>
    <property type="evidence" value="ECO:0007669"/>
    <property type="project" value="UniProtKB-SubCell"/>
</dbReference>
<protein>
    <recommendedName>
        <fullName evidence="3">histidine kinase</fullName>
        <ecNumber evidence="3">2.7.13.3</ecNumber>
    </recommendedName>
</protein>
<dbReference type="Gene3D" id="3.30.565.10">
    <property type="entry name" value="Histidine kinase-like ATPase, C-terminal domain"/>
    <property type="match status" value="1"/>
</dbReference>
<dbReference type="SMART" id="SM00304">
    <property type="entry name" value="HAMP"/>
    <property type="match status" value="1"/>
</dbReference>
<dbReference type="PATRIC" id="fig|649747.3.peg.2018"/>
<dbReference type="Pfam" id="PF00512">
    <property type="entry name" value="HisKA"/>
    <property type="match status" value="1"/>
</dbReference>
<dbReference type="GO" id="GO:0000155">
    <property type="term" value="F:phosphorelay sensor kinase activity"/>
    <property type="evidence" value="ECO:0007669"/>
    <property type="project" value="InterPro"/>
</dbReference>
<dbReference type="SMART" id="SM00387">
    <property type="entry name" value="HATPase_c"/>
    <property type="match status" value="1"/>
</dbReference>
<evidence type="ECO:0000256" key="13">
    <source>
        <dbReference type="ARBA" id="ARBA00023136"/>
    </source>
</evidence>
<reference evidence="17 18" key="1">
    <citation type="submission" date="2013-08" db="EMBL/GenBank/DDBJ databases">
        <authorList>
            <person name="Weinstock G."/>
            <person name="Sodergren E."/>
            <person name="Wylie T."/>
            <person name="Fulton L."/>
            <person name="Fulton R."/>
            <person name="Fronick C."/>
            <person name="O'Laughlin M."/>
            <person name="Godfrey J."/>
            <person name="Miner T."/>
            <person name="Herter B."/>
            <person name="Appelbaum E."/>
            <person name="Cordes M."/>
            <person name="Lek S."/>
            <person name="Wollam A."/>
            <person name="Pepin K.H."/>
            <person name="Palsikar V.B."/>
            <person name="Mitreva M."/>
            <person name="Wilson R.K."/>
        </authorList>
    </citation>
    <scope>NUCLEOTIDE SEQUENCE [LARGE SCALE GENOMIC DNA]</scope>
    <source>
        <strain evidence="17 18">ATCC 12856</strain>
    </source>
</reference>
<evidence type="ECO:0000259" key="15">
    <source>
        <dbReference type="PROSITE" id="PS50109"/>
    </source>
</evidence>
<dbReference type="Gene3D" id="1.10.287.130">
    <property type="match status" value="1"/>
</dbReference>
<keyword evidence="6" id="KW-0808">Transferase</keyword>
<gene>
    <name evidence="17" type="ORF">HMPREF0083_02225</name>
</gene>
<dbReference type="SMART" id="SM00388">
    <property type="entry name" value="HisKA"/>
    <property type="match status" value="1"/>
</dbReference>
<keyword evidence="4" id="KW-1003">Cell membrane</keyword>
<evidence type="ECO:0000256" key="12">
    <source>
        <dbReference type="ARBA" id="ARBA00023012"/>
    </source>
</evidence>
<dbReference type="PRINTS" id="PR00344">
    <property type="entry name" value="BCTRLSENSOR"/>
</dbReference>
<evidence type="ECO:0000256" key="10">
    <source>
        <dbReference type="ARBA" id="ARBA00022840"/>
    </source>
</evidence>
<dbReference type="STRING" id="649747.HMPREF0083_02225"/>
<dbReference type="PROSITE" id="PS50109">
    <property type="entry name" value="HIS_KIN"/>
    <property type="match status" value="1"/>
</dbReference>
<keyword evidence="12" id="KW-0902">Two-component regulatory system</keyword>
<evidence type="ECO:0000256" key="6">
    <source>
        <dbReference type="ARBA" id="ARBA00022679"/>
    </source>
</evidence>
<dbReference type="SUPFAM" id="SSF55874">
    <property type="entry name" value="ATPase domain of HSP90 chaperone/DNA topoisomerase II/histidine kinase"/>
    <property type="match status" value="1"/>
</dbReference>
<evidence type="ECO:0000256" key="7">
    <source>
        <dbReference type="ARBA" id="ARBA00022692"/>
    </source>
</evidence>
<evidence type="ECO:0000256" key="3">
    <source>
        <dbReference type="ARBA" id="ARBA00012438"/>
    </source>
</evidence>
<dbReference type="Gene3D" id="6.10.340.10">
    <property type="match status" value="1"/>
</dbReference>
<evidence type="ECO:0000256" key="2">
    <source>
        <dbReference type="ARBA" id="ARBA00004651"/>
    </source>
</evidence>
<evidence type="ECO:0000313" key="18">
    <source>
        <dbReference type="Proteomes" id="UP000016511"/>
    </source>
</evidence>
<dbReference type="SUPFAM" id="SSF47384">
    <property type="entry name" value="Homodimeric domain of signal transducing histidine kinase"/>
    <property type="match status" value="1"/>
</dbReference>
<evidence type="ECO:0000256" key="14">
    <source>
        <dbReference type="SAM" id="Phobius"/>
    </source>
</evidence>
<keyword evidence="7 14" id="KW-0812">Transmembrane</keyword>
<sequence>MGNWIQMGKSINTSRWFDRLSLRHQFMYTSILILVCTIGATLLTWGLSILYISKAPGGFPAPANYYEQQIPAILSYVRKNNEALLNPAARPALEKVIPVEGIDYQVIGKSGDVRYGTSTERIVNNREELLRRINTTSGKSGKFIQYVPIINREQEVQGAILLRYELNLLASNPDKQLFMALFIVVNMAMPLIYLTIFTFFFGQVFSRKIKPPIAKLIEGAHRIKRRDLDFEMEEIKGAKELKELGDAFEEMRKALYDSLEREWRSEQVRREMVAAIAHDLRTPLTIIQGHAENLRDSETVRLERLHKYVDTILQNTGRSIRLLEEMTGLSEIEHPDFSLLPEWVDIVSFIKQKTEEYALLCSRKEIVLSYTCEDVRPSSKKMCLDTHRLGQVLDNIMANSIRFTPEYGKIQWKVRISEERVDFEITDSGPGFTSQDMRMVFNKFYKGDSSRSVEKGHAGLGLYTCHTLIQKHGGDITVGNNPEGGASVRFWIQSSKLCDSADGLLYVSDS</sequence>
<dbReference type="CDD" id="cd00082">
    <property type="entry name" value="HisKA"/>
    <property type="match status" value="1"/>
</dbReference>
<keyword evidence="11 14" id="KW-1133">Transmembrane helix</keyword>